<reference evidence="1 2" key="1">
    <citation type="journal article" date="2020" name="ISME J.">
        <title>Uncovering the hidden diversity of litter-decomposition mechanisms in mushroom-forming fungi.</title>
        <authorList>
            <person name="Floudas D."/>
            <person name="Bentzer J."/>
            <person name="Ahren D."/>
            <person name="Johansson T."/>
            <person name="Persson P."/>
            <person name="Tunlid A."/>
        </authorList>
    </citation>
    <scope>NUCLEOTIDE SEQUENCE [LARGE SCALE GENOMIC DNA]</scope>
    <source>
        <strain evidence="1 2">CBS 291.85</strain>
    </source>
</reference>
<evidence type="ECO:0000313" key="1">
    <source>
        <dbReference type="EMBL" id="KAF5351355.1"/>
    </source>
</evidence>
<evidence type="ECO:0000313" key="2">
    <source>
        <dbReference type="Proteomes" id="UP000559256"/>
    </source>
</evidence>
<dbReference type="AlphaFoldDB" id="A0A8H5FVJ6"/>
<keyword evidence="2" id="KW-1185">Reference proteome</keyword>
<accession>A0A8H5FVJ6</accession>
<dbReference type="EMBL" id="JAACJM010000071">
    <property type="protein sequence ID" value="KAF5351355.1"/>
    <property type="molecule type" value="Genomic_DNA"/>
</dbReference>
<comment type="caution">
    <text evidence="1">The sequence shown here is derived from an EMBL/GenBank/DDBJ whole genome shotgun (WGS) entry which is preliminary data.</text>
</comment>
<proteinExistence type="predicted"/>
<dbReference type="Proteomes" id="UP000559256">
    <property type="component" value="Unassembled WGS sequence"/>
</dbReference>
<dbReference type="Gene3D" id="3.30.710.10">
    <property type="entry name" value="Potassium Channel Kv1.1, Chain A"/>
    <property type="match status" value="1"/>
</dbReference>
<dbReference type="InterPro" id="IPR011333">
    <property type="entry name" value="SKP1/BTB/POZ_sf"/>
</dbReference>
<sequence length="323" mass="36064">MDHKNDSFLDFREAPFDSPDGDVYVRSTSSRTDFLVFQSFLTFSSPDFWRSILQLQTVTCGTNETKNDHPIIPLEEPKEVIELLLRFTYPPSSAPKPTIASLTVGMEALKAANKYRMDAVEKLIREELFKDLTGTQPLSLFALACHHGLETEMKMAAKRVLGHSGLECTYVEELELITGGVLHRLQEYHSKCSELASSFYLNQASLPPIESDAGVTECSGCGIRFPWVTLLRASAANGRKYEYNMDWWRNTFYGSASRLIKAAPAGATLRDPSLLGELMGQAAATCSHRGVMFVALQNLLDRLGVEVDRIVDSVELKVQAMRR</sequence>
<organism evidence="1 2">
    <name type="scientific">Tetrapyrgos nigripes</name>
    <dbReference type="NCBI Taxonomy" id="182062"/>
    <lineage>
        <taxon>Eukaryota</taxon>
        <taxon>Fungi</taxon>
        <taxon>Dikarya</taxon>
        <taxon>Basidiomycota</taxon>
        <taxon>Agaricomycotina</taxon>
        <taxon>Agaricomycetes</taxon>
        <taxon>Agaricomycetidae</taxon>
        <taxon>Agaricales</taxon>
        <taxon>Marasmiineae</taxon>
        <taxon>Marasmiaceae</taxon>
        <taxon>Tetrapyrgos</taxon>
    </lineage>
</organism>
<gene>
    <name evidence="1" type="ORF">D9758_008045</name>
</gene>
<dbReference type="OrthoDB" id="3357985at2759"/>
<protein>
    <recommendedName>
        <fullName evidence="3">BTB domain-containing protein</fullName>
    </recommendedName>
</protein>
<evidence type="ECO:0008006" key="3">
    <source>
        <dbReference type="Google" id="ProtNLM"/>
    </source>
</evidence>
<name>A0A8H5FVJ6_9AGAR</name>